<comment type="caution">
    <text evidence="1">The sequence shown here is derived from an EMBL/GenBank/DDBJ whole genome shotgun (WGS) entry which is preliminary data.</text>
</comment>
<accession>A0ABP0KUQ1</accession>
<proteinExistence type="predicted"/>
<gene>
    <name evidence="1" type="ORF">SCF082_LOCUS19256</name>
</gene>
<name>A0ABP0KUQ1_9DINO</name>
<protein>
    <submittedName>
        <fullName evidence="1">Uncharacterized protein</fullName>
    </submittedName>
</protein>
<sequence>MFGSMASFGNRHDTAAGSLLGSDELRWILELQGVVMADVRRFESVVLKPLLVLWIQRFCSRTPRSLWHKARRSFLPIVNKISWMMRGRAGVAQMRCGLFRCGLYLSLVASVRTSHAMLLIVNSWSACLLQGDASCLESKNDWRCISGLFRKTSRKRRGDLGLDLVGSCGARCAVDARINHHSMQLFAFSSHPMQSGE</sequence>
<dbReference type="EMBL" id="CAXAMM010013125">
    <property type="protein sequence ID" value="CAK9030570.1"/>
    <property type="molecule type" value="Genomic_DNA"/>
</dbReference>
<organism evidence="1 2">
    <name type="scientific">Durusdinium trenchii</name>
    <dbReference type="NCBI Taxonomy" id="1381693"/>
    <lineage>
        <taxon>Eukaryota</taxon>
        <taxon>Sar</taxon>
        <taxon>Alveolata</taxon>
        <taxon>Dinophyceae</taxon>
        <taxon>Suessiales</taxon>
        <taxon>Symbiodiniaceae</taxon>
        <taxon>Durusdinium</taxon>
    </lineage>
</organism>
<evidence type="ECO:0000313" key="1">
    <source>
        <dbReference type="EMBL" id="CAK9030570.1"/>
    </source>
</evidence>
<evidence type="ECO:0000313" key="2">
    <source>
        <dbReference type="Proteomes" id="UP001642464"/>
    </source>
</evidence>
<dbReference type="Proteomes" id="UP001642464">
    <property type="component" value="Unassembled WGS sequence"/>
</dbReference>
<reference evidence="1 2" key="1">
    <citation type="submission" date="2024-02" db="EMBL/GenBank/DDBJ databases">
        <authorList>
            <person name="Chen Y."/>
            <person name="Shah S."/>
            <person name="Dougan E. K."/>
            <person name="Thang M."/>
            <person name="Chan C."/>
        </authorList>
    </citation>
    <scope>NUCLEOTIDE SEQUENCE [LARGE SCALE GENOMIC DNA]</scope>
</reference>
<keyword evidence="2" id="KW-1185">Reference proteome</keyword>